<dbReference type="Pfam" id="PF05978">
    <property type="entry name" value="UNC-93"/>
    <property type="match status" value="2"/>
</dbReference>
<keyword evidence="4 6" id="KW-1133">Transmembrane helix</keyword>
<dbReference type="InterPro" id="IPR010291">
    <property type="entry name" value="Ion_channel_UNC-93"/>
</dbReference>
<feature type="transmembrane region" description="Helical" evidence="6">
    <location>
        <begin position="221"/>
        <end position="248"/>
    </location>
</feature>
<evidence type="ECO:0000256" key="4">
    <source>
        <dbReference type="ARBA" id="ARBA00022989"/>
    </source>
</evidence>
<dbReference type="Proteomes" id="UP000024404">
    <property type="component" value="Unassembled WGS sequence"/>
</dbReference>
<dbReference type="AlphaFoldDB" id="A0A8R1TR53"/>
<feature type="transmembrane region" description="Helical" evidence="6">
    <location>
        <begin position="302"/>
        <end position="321"/>
    </location>
</feature>
<sequence>MNELSNKYYAKFGLNSELPCIILFGIAFMLVFAGFDTQAYITEIALQSVSNAFPGRISAHAGYYGMCITYFSFTIATFITPPVVAYLTAKWTMFLASVLYTIFMLTFMLVNSYIFYITSALMGIGSAFIWIGHGVYMKEITTPGNESRNSGLHWGITFAGLIFGGILLLVIFDKTGEAEIYIFGGLSVFTILSNILFALLPDHSSRSVTKRDSFSKTMGKIIKVFTDIKMILLATGFMFMGLSLSLYITIYPSCLSFSKSVIGFGNEIIAYYAFITSASQIFGGCLISFLSKRIHNFGYMPTMLIALPLYLVAFLGIWFAFPKNANLEPTNDVTYLSPSLSLWLIIGTLICIGDSFWNTLRIAVLTKMYDRESSSQVFAISEFFQVILTFLFRIFFAPFKMKYAIIRLIRMCITYFSFTIATFITPPVVAYLTAKWTMFLASVLYTIFMLTFMLVNSYIFYITSALMGIGSACEFFNFTNFFKS</sequence>
<feature type="transmembrane region" description="Helical" evidence="6">
    <location>
        <begin position="408"/>
        <end position="429"/>
    </location>
</feature>
<keyword evidence="5 6" id="KW-0472">Membrane</keyword>
<keyword evidence="8" id="KW-1185">Reference proteome</keyword>
<feature type="transmembrane region" description="Helical" evidence="6">
    <location>
        <begin position="152"/>
        <end position="172"/>
    </location>
</feature>
<proteinExistence type="inferred from homology"/>
<dbReference type="SUPFAM" id="SSF103473">
    <property type="entry name" value="MFS general substrate transporter"/>
    <property type="match status" value="1"/>
</dbReference>
<reference evidence="8" key="1">
    <citation type="submission" date="2013-10" db="EMBL/GenBank/DDBJ databases">
        <title>Genome sequencing of Onchocerca volvulus.</title>
        <authorList>
            <person name="Cotton J."/>
            <person name="Tsai J."/>
            <person name="Stanley E."/>
            <person name="Tracey A."/>
            <person name="Holroyd N."/>
            <person name="Lustigman S."/>
            <person name="Berriman M."/>
        </authorList>
    </citation>
    <scope>NUCLEOTIDE SEQUENCE</scope>
</reference>
<dbReference type="InterPro" id="IPR051617">
    <property type="entry name" value="UNC-93-like_regulator"/>
</dbReference>
<comment type="subcellular location">
    <subcellularLocation>
        <location evidence="1">Membrane</location>
        <topology evidence="1">Multi-pass membrane protein</topology>
    </subcellularLocation>
</comment>
<dbReference type="EMBL" id="CMVM020000089">
    <property type="status" value="NOT_ANNOTATED_CDS"/>
    <property type="molecule type" value="Genomic_DNA"/>
</dbReference>
<evidence type="ECO:0000256" key="5">
    <source>
        <dbReference type="ARBA" id="ARBA00023136"/>
    </source>
</evidence>
<feature type="transmembrane region" description="Helical" evidence="6">
    <location>
        <begin position="21"/>
        <end position="41"/>
    </location>
</feature>
<reference evidence="7" key="2">
    <citation type="submission" date="2022-06" db="UniProtKB">
        <authorList>
            <consortium name="EnsemblMetazoa"/>
        </authorList>
    </citation>
    <scope>IDENTIFICATION</scope>
</reference>
<feature type="transmembrane region" description="Helical" evidence="6">
    <location>
        <begin position="61"/>
        <end position="79"/>
    </location>
</feature>
<dbReference type="GO" id="GO:0016020">
    <property type="term" value="C:membrane"/>
    <property type="evidence" value="ECO:0007669"/>
    <property type="project" value="UniProtKB-SubCell"/>
</dbReference>
<dbReference type="EMBL" id="CMVM020000088">
    <property type="status" value="NOT_ANNOTATED_CDS"/>
    <property type="molecule type" value="Genomic_DNA"/>
</dbReference>
<evidence type="ECO:0000256" key="3">
    <source>
        <dbReference type="ARBA" id="ARBA00022692"/>
    </source>
</evidence>
<dbReference type="PANTHER" id="PTHR23294">
    <property type="entry name" value="ET TRANSLATION PRODUCT-RELATED"/>
    <property type="match status" value="1"/>
</dbReference>
<protein>
    <submittedName>
        <fullName evidence="7">Uncharacterized protein</fullName>
    </submittedName>
</protein>
<evidence type="ECO:0000313" key="8">
    <source>
        <dbReference type="Proteomes" id="UP000024404"/>
    </source>
</evidence>
<feature type="transmembrane region" description="Helical" evidence="6">
    <location>
        <begin position="113"/>
        <end position="131"/>
    </location>
</feature>
<evidence type="ECO:0000256" key="2">
    <source>
        <dbReference type="ARBA" id="ARBA00009172"/>
    </source>
</evidence>
<organism evidence="7 8">
    <name type="scientific">Onchocerca volvulus</name>
    <dbReference type="NCBI Taxonomy" id="6282"/>
    <lineage>
        <taxon>Eukaryota</taxon>
        <taxon>Metazoa</taxon>
        <taxon>Ecdysozoa</taxon>
        <taxon>Nematoda</taxon>
        <taxon>Chromadorea</taxon>
        <taxon>Rhabditida</taxon>
        <taxon>Spirurina</taxon>
        <taxon>Spiruromorpha</taxon>
        <taxon>Filarioidea</taxon>
        <taxon>Onchocercidae</taxon>
        <taxon>Onchocerca</taxon>
    </lineage>
</organism>
<name>A0A8R1TR53_ONCVO</name>
<dbReference type="Gene3D" id="1.20.1250.20">
    <property type="entry name" value="MFS general substrate transporter like domains"/>
    <property type="match status" value="1"/>
</dbReference>
<dbReference type="EnsemblMetazoa" id="OVOC3335.1">
    <property type="protein sequence ID" value="OVOC3335.1"/>
    <property type="gene ID" value="WBGene00240144"/>
</dbReference>
<comment type="similarity">
    <text evidence="2">Belongs to the unc-93 family.</text>
</comment>
<evidence type="ECO:0000256" key="1">
    <source>
        <dbReference type="ARBA" id="ARBA00004141"/>
    </source>
</evidence>
<keyword evidence="3 6" id="KW-0812">Transmembrane</keyword>
<evidence type="ECO:0000256" key="6">
    <source>
        <dbReference type="SAM" id="Phobius"/>
    </source>
</evidence>
<evidence type="ECO:0000313" key="7">
    <source>
        <dbReference type="EnsemblMetazoa" id="OVOC3335.1"/>
    </source>
</evidence>
<dbReference type="PANTHER" id="PTHR23294:SF18">
    <property type="entry name" value="UNC93-LIKE PROTEIN MFSD11"/>
    <property type="match status" value="1"/>
</dbReference>
<feature type="transmembrane region" description="Helical" evidence="6">
    <location>
        <begin position="91"/>
        <end position="107"/>
    </location>
</feature>
<feature type="transmembrane region" description="Helical" evidence="6">
    <location>
        <begin position="377"/>
        <end position="396"/>
    </location>
</feature>
<feature type="transmembrane region" description="Helical" evidence="6">
    <location>
        <begin position="268"/>
        <end position="290"/>
    </location>
</feature>
<feature type="transmembrane region" description="Helical" evidence="6">
    <location>
        <begin position="341"/>
        <end position="365"/>
    </location>
</feature>
<accession>A0A8R1TR53</accession>
<feature type="transmembrane region" description="Helical" evidence="6">
    <location>
        <begin position="436"/>
        <end position="455"/>
    </location>
</feature>
<feature type="transmembrane region" description="Helical" evidence="6">
    <location>
        <begin position="178"/>
        <end position="200"/>
    </location>
</feature>
<dbReference type="OMA" id="MCITYFS"/>
<dbReference type="InterPro" id="IPR036259">
    <property type="entry name" value="MFS_trans_sf"/>
</dbReference>